<organism evidence="2 3">
    <name type="scientific">Candidatus Chazhemtobacterium aquaticus</name>
    <dbReference type="NCBI Taxonomy" id="2715735"/>
    <lineage>
        <taxon>Bacteria</taxon>
        <taxon>Candidatus Chazhemtobacteraceae</taxon>
        <taxon>Candidatus Chazhemtobacterium</taxon>
    </lineage>
</organism>
<dbReference type="InterPro" id="IPR050570">
    <property type="entry name" value="Cell_wall_metabolism_enzyme"/>
</dbReference>
<dbReference type="Proteomes" id="UP000463983">
    <property type="component" value="Chromosome"/>
</dbReference>
<gene>
    <name evidence="2" type="ORF">MICH65_0243</name>
</gene>
<dbReference type="PANTHER" id="PTHR21666">
    <property type="entry name" value="PEPTIDASE-RELATED"/>
    <property type="match status" value="1"/>
</dbReference>
<evidence type="ECO:0000313" key="3">
    <source>
        <dbReference type="Proteomes" id="UP000463983"/>
    </source>
</evidence>
<reference evidence="3" key="1">
    <citation type="journal article" date="2020" name="Microorganisms">
        <title>Complete Genome of a Member of a New Bacterial Lineage in the Microgenomates Group Reveals an Unusual Nucleotide Composition Disparity Between Two Strands of DNA and Limited Metabolic Potential.</title>
        <authorList>
            <person name="Kadnikov V.V."/>
            <person name="Mardanov A.V."/>
            <person name="Beletsky A.V."/>
            <person name="Karnachuk O.V."/>
            <person name="Ravin N.V."/>
        </authorList>
    </citation>
    <scope>NUCLEOTIDE SEQUENCE [LARGE SCALE GENOMIC DNA]</scope>
</reference>
<evidence type="ECO:0000259" key="1">
    <source>
        <dbReference type="Pfam" id="PF01551"/>
    </source>
</evidence>
<name>A0A857N5G4_9BACT</name>
<accession>A0A857N5G4</accession>
<dbReference type="SUPFAM" id="SSF51261">
    <property type="entry name" value="Duplicated hybrid motif"/>
    <property type="match status" value="1"/>
</dbReference>
<dbReference type="AlphaFoldDB" id="A0A857N5G4"/>
<dbReference type="GO" id="GO:0004222">
    <property type="term" value="F:metalloendopeptidase activity"/>
    <property type="evidence" value="ECO:0007669"/>
    <property type="project" value="TreeGrafter"/>
</dbReference>
<proteinExistence type="predicted"/>
<keyword evidence="3" id="KW-1185">Reference proteome</keyword>
<dbReference type="EMBL" id="CP047901">
    <property type="protein sequence ID" value="QHO63224.1"/>
    <property type="molecule type" value="Genomic_DNA"/>
</dbReference>
<dbReference type="RefSeq" id="WP_161931614.1">
    <property type="nucleotide sequence ID" value="NZ_CP047901.1"/>
</dbReference>
<dbReference type="KEGG" id="caqa:MICH65_0243"/>
<dbReference type="InterPro" id="IPR016047">
    <property type="entry name" value="M23ase_b-sheet_dom"/>
</dbReference>
<sequence length="233" mass="25214">MIQRIEALGLLGLGLWTKNPGDMEAGKMLIAWIKSLGLWVRKLLPETRKSNPISKLLRPVFEAPKIKSLVGVQLTIVTLLTGMFSSIPASALGVVSSEMVGLEKKMEIQIKTDSSLTYPVPEAIGVSQTYHVFHAGIDIRAPKGSVVLPLASGKVVAVLNHRSGYGRHLIIDHGGDVQSLYAHLGKIYVQEGDEVAGDKAIGEIGMTGWTTGPHLHLEVIESGRRVNPALYLR</sequence>
<feature type="domain" description="M23ase beta-sheet core" evidence="1">
    <location>
        <begin position="133"/>
        <end position="228"/>
    </location>
</feature>
<dbReference type="CDD" id="cd12797">
    <property type="entry name" value="M23_peptidase"/>
    <property type="match status" value="1"/>
</dbReference>
<evidence type="ECO:0000313" key="2">
    <source>
        <dbReference type="EMBL" id="QHO63224.1"/>
    </source>
</evidence>
<dbReference type="InterPro" id="IPR011055">
    <property type="entry name" value="Dup_hybrid_motif"/>
</dbReference>
<dbReference type="Gene3D" id="2.70.70.10">
    <property type="entry name" value="Glucose Permease (Domain IIA)"/>
    <property type="match status" value="1"/>
</dbReference>
<dbReference type="Pfam" id="PF01551">
    <property type="entry name" value="Peptidase_M23"/>
    <property type="match status" value="1"/>
</dbReference>
<dbReference type="PANTHER" id="PTHR21666:SF270">
    <property type="entry name" value="MUREIN HYDROLASE ACTIVATOR ENVC"/>
    <property type="match status" value="1"/>
</dbReference>
<protein>
    <recommendedName>
        <fullName evidence="1">M23ase beta-sheet core domain-containing protein</fullName>
    </recommendedName>
</protein>